<evidence type="ECO:0000313" key="1">
    <source>
        <dbReference type="EMBL" id="SEG82876.1"/>
    </source>
</evidence>
<gene>
    <name evidence="1" type="ORF">SAMN04489712_115100</name>
</gene>
<protein>
    <submittedName>
        <fullName evidence="1">Uncharacterized protein</fullName>
    </submittedName>
</protein>
<proteinExistence type="predicted"/>
<organism evidence="1 2">
    <name type="scientific">Thermomonospora echinospora</name>
    <dbReference type="NCBI Taxonomy" id="1992"/>
    <lineage>
        <taxon>Bacteria</taxon>
        <taxon>Bacillati</taxon>
        <taxon>Actinomycetota</taxon>
        <taxon>Actinomycetes</taxon>
        <taxon>Streptosporangiales</taxon>
        <taxon>Thermomonosporaceae</taxon>
        <taxon>Thermomonospora</taxon>
    </lineage>
</organism>
<dbReference type="Proteomes" id="UP000236723">
    <property type="component" value="Unassembled WGS sequence"/>
</dbReference>
<dbReference type="EMBL" id="FNVO01000015">
    <property type="protein sequence ID" value="SEG82876.1"/>
    <property type="molecule type" value="Genomic_DNA"/>
</dbReference>
<dbReference type="RefSeq" id="WP_103941747.1">
    <property type="nucleotide sequence ID" value="NZ_FNVO01000015.1"/>
</dbReference>
<dbReference type="AlphaFoldDB" id="A0A1H6DE91"/>
<dbReference type="OrthoDB" id="3482573at2"/>
<reference evidence="2" key="1">
    <citation type="submission" date="2016-10" db="EMBL/GenBank/DDBJ databases">
        <authorList>
            <person name="Varghese N."/>
            <person name="Submissions S."/>
        </authorList>
    </citation>
    <scope>NUCLEOTIDE SEQUENCE [LARGE SCALE GENOMIC DNA]</scope>
    <source>
        <strain evidence="2">DSM 43163</strain>
    </source>
</reference>
<name>A0A1H6DE91_9ACTN</name>
<accession>A0A1H6DE91</accession>
<sequence length="195" mass="21909">MTGEHGFEPLDSWWLHVPRLSNAFQLQCFADDAVRRLWWGNQVVGAIERHPVAGERWFSLGRDGLRLIPEPDVEPNGLYADPEAALLHARDAWRARDATVYDALGLDYWVEPRFRRGRGVESLWLGRTHLGLIQPAPGGTWSAFPTEDAPAASEGAITDAAEVTRDGTYPTRHAALRAVQHTWRAHLHRILGVRP</sequence>
<evidence type="ECO:0000313" key="2">
    <source>
        <dbReference type="Proteomes" id="UP000236723"/>
    </source>
</evidence>
<keyword evidence="2" id="KW-1185">Reference proteome</keyword>